<keyword evidence="4" id="KW-0808">Transferase</keyword>
<name>A0A1I4QW77_9PROT</name>
<dbReference type="STRING" id="52442.SAMN05421880_11662"/>
<evidence type="ECO:0000259" key="2">
    <source>
        <dbReference type="Pfam" id="PF13439"/>
    </source>
</evidence>
<evidence type="ECO:0000313" key="5">
    <source>
        <dbReference type="Proteomes" id="UP000199561"/>
    </source>
</evidence>
<dbReference type="CDD" id="cd03814">
    <property type="entry name" value="GT4-like"/>
    <property type="match status" value="1"/>
</dbReference>
<dbReference type="InterPro" id="IPR028098">
    <property type="entry name" value="Glyco_trans_4-like_N"/>
</dbReference>
<accession>A0A1I4QW77</accession>
<dbReference type="Pfam" id="PF00534">
    <property type="entry name" value="Glycos_transf_1"/>
    <property type="match status" value="1"/>
</dbReference>
<dbReference type="GO" id="GO:0016757">
    <property type="term" value="F:glycosyltransferase activity"/>
    <property type="evidence" value="ECO:0007669"/>
    <property type="project" value="InterPro"/>
</dbReference>
<dbReference type="SUPFAM" id="SSF53756">
    <property type="entry name" value="UDP-Glycosyltransferase/glycogen phosphorylase"/>
    <property type="match status" value="1"/>
</dbReference>
<dbReference type="InterPro" id="IPR001296">
    <property type="entry name" value="Glyco_trans_1"/>
</dbReference>
<dbReference type="AlphaFoldDB" id="A0A1I4QW77"/>
<dbReference type="PANTHER" id="PTHR45947:SF3">
    <property type="entry name" value="SULFOQUINOVOSYL TRANSFERASE SQD2"/>
    <property type="match status" value="1"/>
</dbReference>
<dbReference type="Pfam" id="PF13439">
    <property type="entry name" value="Glyco_transf_4"/>
    <property type="match status" value="1"/>
</dbReference>
<dbReference type="EMBL" id="FOUF01000016">
    <property type="protein sequence ID" value="SFM43933.1"/>
    <property type="molecule type" value="Genomic_DNA"/>
</dbReference>
<dbReference type="Proteomes" id="UP000199561">
    <property type="component" value="Unassembled WGS sequence"/>
</dbReference>
<dbReference type="Proteomes" id="UP000601736">
    <property type="component" value="Unassembled WGS sequence"/>
</dbReference>
<dbReference type="OrthoDB" id="9802525at2"/>
<dbReference type="EMBL" id="CAJNAP010000012">
    <property type="protein sequence ID" value="CAE6501864.1"/>
    <property type="molecule type" value="Genomic_DNA"/>
</dbReference>
<protein>
    <submittedName>
        <fullName evidence="4">Glycosyltransferase involved in cell wall bisynthesis</fullName>
    </submittedName>
</protein>
<proteinExistence type="predicted"/>
<evidence type="ECO:0000313" key="4">
    <source>
        <dbReference type="EMBL" id="SFM43933.1"/>
    </source>
</evidence>
<reference evidence="3" key="2">
    <citation type="submission" date="2021-02" db="EMBL/GenBank/DDBJ databases">
        <authorList>
            <person name="Han P."/>
        </authorList>
    </citation>
    <scope>NUCLEOTIDE SEQUENCE</scope>
    <source>
        <strain evidence="3">Nitrosomonas nitrosa 18-3D</strain>
    </source>
</reference>
<feature type="domain" description="Glycosyltransferase subfamily 4-like N-terminal" evidence="2">
    <location>
        <begin position="14"/>
        <end position="165"/>
    </location>
</feature>
<gene>
    <name evidence="3" type="ORF">NMYAN_20129</name>
    <name evidence="4" type="ORF">SAMN05421880_11662</name>
</gene>
<feature type="domain" description="Glycosyl transferase family 1" evidence="1">
    <location>
        <begin position="184"/>
        <end position="293"/>
    </location>
</feature>
<organism evidence="4 5">
    <name type="scientific">Nitrosomonas nitrosa</name>
    <dbReference type="NCBI Taxonomy" id="52442"/>
    <lineage>
        <taxon>Bacteria</taxon>
        <taxon>Pseudomonadati</taxon>
        <taxon>Pseudomonadota</taxon>
        <taxon>Betaproteobacteria</taxon>
        <taxon>Nitrosomonadales</taxon>
        <taxon>Nitrosomonadaceae</taxon>
        <taxon>Nitrosomonas</taxon>
    </lineage>
</organism>
<evidence type="ECO:0000259" key="1">
    <source>
        <dbReference type="Pfam" id="PF00534"/>
    </source>
</evidence>
<sequence>MRLALISDAWQPQVNGVVTTLVELIVELEKLGYRVEVIHPGLFRTRPCPGYPGIDLAIRPKTQLHHILTKLQPDAIHIATEGPLGWAARSLCLKFGWSFTSAFHTKFPEIFNASVKVPVSWGYALLKRFHQPSSGVMIPTQSVLLGLQKRGFQNLKAWSHGVDIDFFKYHDYPISFSALGALPRPIALYVGRISYEKNIDAFLEMDFPGSKIVCGVGPLEKQFKQRYPKVYWLGILPREELVALYASADVFVFPSTADTFGLVLLESMATGTPVACYPVDGPLEVIGGSDAGVMSHDLREATMKALQITRRKARARAETFSWSAAARCFADYLIPIQRTKI</sequence>
<keyword evidence="5" id="KW-1185">Reference proteome</keyword>
<reference evidence="4 5" key="1">
    <citation type="submission" date="2016-10" db="EMBL/GenBank/DDBJ databases">
        <authorList>
            <person name="de Groot N.N."/>
        </authorList>
    </citation>
    <scope>NUCLEOTIDE SEQUENCE [LARGE SCALE GENOMIC DNA]</scope>
    <source>
        <strain evidence="4 5">Nm146</strain>
    </source>
</reference>
<dbReference type="RefSeq" id="WP_090669325.1">
    <property type="nucleotide sequence ID" value="NZ_CAJNAP010000012.1"/>
</dbReference>
<dbReference type="PANTHER" id="PTHR45947">
    <property type="entry name" value="SULFOQUINOVOSYL TRANSFERASE SQD2"/>
    <property type="match status" value="1"/>
</dbReference>
<dbReference type="InterPro" id="IPR050194">
    <property type="entry name" value="Glycosyltransferase_grp1"/>
</dbReference>
<evidence type="ECO:0000313" key="3">
    <source>
        <dbReference type="EMBL" id="CAE6501864.1"/>
    </source>
</evidence>
<dbReference type="Gene3D" id="3.40.50.2000">
    <property type="entry name" value="Glycogen Phosphorylase B"/>
    <property type="match status" value="2"/>
</dbReference>